<evidence type="ECO:0000313" key="2">
    <source>
        <dbReference type="Proteomes" id="UP000707071"/>
    </source>
</evidence>
<comment type="caution">
    <text evidence="1">The sequence shown here is derived from an EMBL/GenBank/DDBJ whole genome shotgun (WGS) entry which is preliminary data.</text>
</comment>
<keyword evidence="2" id="KW-1185">Reference proteome</keyword>
<dbReference type="AlphaFoldDB" id="A0A9P7QP40"/>
<evidence type="ECO:0000313" key="1">
    <source>
        <dbReference type="EMBL" id="KAG6303664.1"/>
    </source>
</evidence>
<protein>
    <submittedName>
        <fullName evidence="1">Uncharacterized protein</fullName>
    </submittedName>
</protein>
<dbReference type="Proteomes" id="UP000707071">
    <property type="component" value="Unassembled WGS sequence"/>
</dbReference>
<name>A0A9P7QP40_9HYPO</name>
<organism evidence="1 2">
    <name type="scientific">Claviceps aff. purpurea</name>
    <dbReference type="NCBI Taxonomy" id="1967640"/>
    <lineage>
        <taxon>Eukaryota</taxon>
        <taxon>Fungi</taxon>
        <taxon>Dikarya</taxon>
        <taxon>Ascomycota</taxon>
        <taxon>Pezizomycotina</taxon>
        <taxon>Sordariomycetes</taxon>
        <taxon>Hypocreomycetidae</taxon>
        <taxon>Hypocreales</taxon>
        <taxon>Clavicipitaceae</taxon>
        <taxon>Claviceps</taxon>
    </lineage>
</organism>
<reference evidence="1 2" key="1">
    <citation type="journal article" date="2020" name="bioRxiv">
        <title>Whole genome comparisons of ergot fungi reveals the divergence and evolution of species within the genus Claviceps are the result of varying mechanisms driving genome evolution and host range expansion.</title>
        <authorList>
            <person name="Wyka S.A."/>
            <person name="Mondo S.J."/>
            <person name="Liu M."/>
            <person name="Dettman J."/>
            <person name="Nalam V."/>
            <person name="Broders K.D."/>
        </authorList>
    </citation>
    <scope>NUCLEOTIDE SEQUENCE [LARGE SCALE GENOMIC DNA]</scope>
    <source>
        <strain evidence="1 2">Clav52</strain>
    </source>
</reference>
<accession>A0A9P7QP40</accession>
<sequence>MAWIAASMGDDVDGVLWKGRRWDYPCQAHISAPRGVPGYNLHVLAVLRALPPPCSVHQWGNNRNMGLAAEVLNTEQ</sequence>
<dbReference type="EMBL" id="SRRH01000006">
    <property type="protein sequence ID" value="KAG6303664.1"/>
    <property type="molecule type" value="Genomic_DNA"/>
</dbReference>
<gene>
    <name evidence="1" type="ORF">E4U09_006520</name>
</gene>
<proteinExistence type="predicted"/>